<dbReference type="OrthoDB" id="3535759at2"/>
<feature type="compositionally biased region" description="Acidic residues" evidence="1">
    <location>
        <begin position="11"/>
        <end position="21"/>
    </location>
</feature>
<reference evidence="2 3" key="1">
    <citation type="submission" date="2019-09" db="EMBL/GenBank/DDBJ databases">
        <title>Phylogeny of genus Pseudoclavibacter and closely related genus.</title>
        <authorList>
            <person name="Li Y."/>
        </authorList>
    </citation>
    <scope>NUCLEOTIDE SEQUENCE [LARGE SCALE GENOMIC DNA]</scope>
    <source>
        <strain evidence="2 3">KCTC 13959</strain>
    </source>
</reference>
<evidence type="ECO:0000313" key="3">
    <source>
        <dbReference type="Proteomes" id="UP000433493"/>
    </source>
</evidence>
<feature type="region of interest" description="Disordered" evidence="1">
    <location>
        <begin position="1"/>
        <end position="37"/>
    </location>
</feature>
<gene>
    <name evidence="2" type="ORF">F8O05_02925</name>
</gene>
<evidence type="ECO:0000256" key="1">
    <source>
        <dbReference type="SAM" id="MobiDB-lite"/>
    </source>
</evidence>
<evidence type="ECO:0000313" key="2">
    <source>
        <dbReference type="EMBL" id="KAB1645219.1"/>
    </source>
</evidence>
<proteinExistence type="predicted"/>
<dbReference type="RefSeq" id="WP_158051227.1">
    <property type="nucleotide sequence ID" value="NZ_WBKB01000001.1"/>
</dbReference>
<organism evidence="2 3">
    <name type="scientific">Gulosibacter chungangensis</name>
    <dbReference type="NCBI Taxonomy" id="979746"/>
    <lineage>
        <taxon>Bacteria</taxon>
        <taxon>Bacillati</taxon>
        <taxon>Actinomycetota</taxon>
        <taxon>Actinomycetes</taxon>
        <taxon>Micrococcales</taxon>
        <taxon>Microbacteriaceae</taxon>
        <taxon>Gulosibacter</taxon>
    </lineage>
</organism>
<feature type="compositionally biased region" description="Polar residues" evidence="1">
    <location>
        <begin position="1"/>
        <end position="10"/>
    </location>
</feature>
<protein>
    <recommendedName>
        <fullName evidence="4">DUF4913 domain-containing protein</fullName>
    </recommendedName>
</protein>
<dbReference type="Proteomes" id="UP000433493">
    <property type="component" value="Unassembled WGS sequence"/>
</dbReference>
<accession>A0A7J5BIF3</accession>
<comment type="caution">
    <text evidence="2">The sequence shown here is derived from an EMBL/GenBank/DDBJ whole genome shotgun (WGS) entry which is preliminary data.</text>
</comment>
<evidence type="ECO:0008006" key="4">
    <source>
        <dbReference type="Google" id="ProtNLM"/>
    </source>
</evidence>
<keyword evidence="3" id="KW-1185">Reference proteome</keyword>
<dbReference type="AlphaFoldDB" id="A0A7J5BIF3"/>
<name>A0A7J5BIF3_9MICO</name>
<sequence length="202" mass="23079">MANDDTSTTGDEAEDRPDPDLDPASIPEPRGDLGPILDEPPAPINWNLLRADEAEHAWLELNQWVNWLRVTYGLPASVVPPMWHKHWELVWELSALHLHWLCAYDPQQSGSAPLGWHRDFSDARQRLRDWVGASGTRLDRDRPTRQTVWPGEDPAAPIEDVEIVNRDEDFVDFVIADVNRRRQAEEDFLANLNVDPQTGEVL</sequence>
<dbReference type="EMBL" id="WBKB01000001">
    <property type="protein sequence ID" value="KAB1645219.1"/>
    <property type="molecule type" value="Genomic_DNA"/>
</dbReference>